<name>A0AB40CT27_DIOCR</name>
<dbReference type="InterPro" id="IPR001810">
    <property type="entry name" value="F-box_dom"/>
</dbReference>
<dbReference type="RefSeq" id="XP_039143246.1">
    <property type="nucleotide sequence ID" value="XM_039287312.1"/>
</dbReference>
<feature type="domain" description="KIB1-4 beta-propeller" evidence="2">
    <location>
        <begin position="62"/>
        <end position="196"/>
    </location>
</feature>
<evidence type="ECO:0000313" key="4">
    <source>
        <dbReference type="RefSeq" id="XP_039143246.1"/>
    </source>
</evidence>
<dbReference type="Proteomes" id="UP001515500">
    <property type="component" value="Chromosome 17"/>
</dbReference>
<dbReference type="CDD" id="cd09917">
    <property type="entry name" value="F-box_SF"/>
    <property type="match status" value="1"/>
</dbReference>
<proteinExistence type="predicted"/>
<dbReference type="Pfam" id="PF03478">
    <property type="entry name" value="Beta-prop_KIB1-4"/>
    <property type="match status" value="1"/>
</dbReference>
<dbReference type="Pfam" id="PF00646">
    <property type="entry name" value="F-box"/>
    <property type="match status" value="1"/>
</dbReference>
<keyword evidence="3" id="KW-1185">Reference proteome</keyword>
<organism evidence="3 4">
    <name type="scientific">Dioscorea cayennensis subsp. rotundata</name>
    <name type="common">White Guinea yam</name>
    <name type="synonym">Dioscorea rotundata</name>
    <dbReference type="NCBI Taxonomy" id="55577"/>
    <lineage>
        <taxon>Eukaryota</taxon>
        <taxon>Viridiplantae</taxon>
        <taxon>Streptophyta</taxon>
        <taxon>Embryophyta</taxon>
        <taxon>Tracheophyta</taxon>
        <taxon>Spermatophyta</taxon>
        <taxon>Magnoliopsida</taxon>
        <taxon>Liliopsida</taxon>
        <taxon>Dioscoreales</taxon>
        <taxon>Dioscoreaceae</taxon>
        <taxon>Dioscorea</taxon>
    </lineage>
</organism>
<dbReference type="PANTHER" id="PTHR44259">
    <property type="entry name" value="OS07G0183000 PROTEIN-RELATED"/>
    <property type="match status" value="1"/>
</dbReference>
<sequence>MADYANLSRDILQTIIKYLSFPDYIRFGAVCSHWFDVSNEGYHSPQKQLPWLVCFDIDFPKFFNPSEEKVYQIEIPELHTHGRYCAGSSHGWLITIDLDLNINLMNPFSKAQIDLPLLPFDTFGVRYQKLCELSWLNYPKQKRDKLIYKAVLSADPSKSSDYIVMVIYFANSKLAFWRPGDITWIVINSHSFVEDVSQDFSDLK</sequence>
<feature type="domain" description="F-box" evidence="1">
    <location>
        <begin position="6"/>
        <end position="37"/>
    </location>
</feature>
<evidence type="ECO:0000259" key="2">
    <source>
        <dbReference type="Pfam" id="PF03478"/>
    </source>
</evidence>
<dbReference type="Gene3D" id="1.20.1280.50">
    <property type="match status" value="1"/>
</dbReference>
<accession>A0AB40CT27</accession>
<dbReference type="AlphaFoldDB" id="A0AB40CT27"/>
<dbReference type="PANTHER" id="PTHR44259:SF114">
    <property type="entry name" value="OS06G0707300 PROTEIN"/>
    <property type="match status" value="1"/>
</dbReference>
<dbReference type="InterPro" id="IPR036047">
    <property type="entry name" value="F-box-like_dom_sf"/>
</dbReference>
<dbReference type="InterPro" id="IPR050942">
    <property type="entry name" value="F-box_BR-signaling"/>
</dbReference>
<dbReference type="InterPro" id="IPR005174">
    <property type="entry name" value="KIB1-4_b-propeller"/>
</dbReference>
<evidence type="ECO:0000259" key="1">
    <source>
        <dbReference type="Pfam" id="PF00646"/>
    </source>
</evidence>
<evidence type="ECO:0000313" key="3">
    <source>
        <dbReference type="Proteomes" id="UP001515500"/>
    </source>
</evidence>
<reference evidence="4" key="1">
    <citation type="submission" date="2025-08" db="UniProtKB">
        <authorList>
            <consortium name="RefSeq"/>
        </authorList>
    </citation>
    <scope>IDENTIFICATION</scope>
</reference>
<gene>
    <name evidence="4" type="primary">LOC120280458</name>
</gene>
<dbReference type="GeneID" id="120280458"/>
<protein>
    <submittedName>
        <fullName evidence="4">F-box protein At2g33200</fullName>
    </submittedName>
</protein>
<dbReference type="SUPFAM" id="SSF81383">
    <property type="entry name" value="F-box domain"/>
    <property type="match status" value="1"/>
</dbReference>